<comment type="caution">
    <text evidence="8">The sequence shown here is derived from an EMBL/GenBank/DDBJ whole genome shotgun (WGS) entry which is preliminary data.</text>
</comment>
<feature type="transmembrane region" description="Helical" evidence="6">
    <location>
        <begin position="83"/>
        <end position="103"/>
    </location>
</feature>
<dbReference type="EMBL" id="BAAAZA010000007">
    <property type="protein sequence ID" value="GAA3863755.1"/>
    <property type="molecule type" value="Genomic_DNA"/>
</dbReference>
<evidence type="ECO:0000256" key="6">
    <source>
        <dbReference type="SAM" id="Phobius"/>
    </source>
</evidence>
<dbReference type="InterPro" id="IPR020846">
    <property type="entry name" value="MFS_dom"/>
</dbReference>
<evidence type="ECO:0000256" key="5">
    <source>
        <dbReference type="SAM" id="MobiDB-lite"/>
    </source>
</evidence>
<organism evidence="8 9">
    <name type="scientific">Streptomyces lannensis</name>
    <dbReference type="NCBI Taxonomy" id="766498"/>
    <lineage>
        <taxon>Bacteria</taxon>
        <taxon>Bacillati</taxon>
        <taxon>Actinomycetota</taxon>
        <taxon>Actinomycetes</taxon>
        <taxon>Kitasatosporales</taxon>
        <taxon>Streptomycetaceae</taxon>
        <taxon>Streptomyces</taxon>
    </lineage>
</organism>
<feature type="transmembrane region" description="Helical" evidence="6">
    <location>
        <begin position="373"/>
        <end position="394"/>
    </location>
</feature>
<feature type="transmembrane region" description="Helical" evidence="6">
    <location>
        <begin position="12"/>
        <end position="31"/>
    </location>
</feature>
<evidence type="ECO:0000256" key="2">
    <source>
        <dbReference type="ARBA" id="ARBA00022692"/>
    </source>
</evidence>
<evidence type="ECO:0000313" key="8">
    <source>
        <dbReference type="EMBL" id="GAA3863755.1"/>
    </source>
</evidence>
<feature type="transmembrane region" description="Helical" evidence="6">
    <location>
        <begin position="137"/>
        <end position="156"/>
    </location>
</feature>
<dbReference type="RefSeq" id="WP_345548501.1">
    <property type="nucleotide sequence ID" value="NZ_BAAAZA010000007.1"/>
</dbReference>
<evidence type="ECO:0000259" key="7">
    <source>
        <dbReference type="PROSITE" id="PS50850"/>
    </source>
</evidence>
<dbReference type="PANTHER" id="PTHR42910:SF1">
    <property type="entry name" value="MAJOR FACILITATOR SUPERFAMILY (MFS) PROFILE DOMAIN-CONTAINING PROTEIN"/>
    <property type="match status" value="1"/>
</dbReference>
<feature type="transmembrane region" description="Helical" evidence="6">
    <location>
        <begin position="51"/>
        <end position="71"/>
    </location>
</feature>
<feature type="transmembrane region" description="Helical" evidence="6">
    <location>
        <begin position="254"/>
        <end position="272"/>
    </location>
</feature>
<feature type="region of interest" description="Disordered" evidence="5">
    <location>
        <begin position="399"/>
        <end position="422"/>
    </location>
</feature>
<feature type="transmembrane region" description="Helical" evidence="6">
    <location>
        <begin position="284"/>
        <end position="302"/>
    </location>
</feature>
<feature type="domain" description="Major facilitator superfamily (MFS) profile" evidence="7">
    <location>
        <begin position="14"/>
        <end position="398"/>
    </location>
</feature>
<dbReference type="PANTHER" id="PTHR42910">
    <property type="entry name" value="TRANSPORTER SCO4007-RELATED"/>
    <property type="match status" value="1"/>
</dbReference>
<evidence type="ECO:0000313" key="9">
    <source>
        <dbReference type="Proteomes" id="UP001501563"/>
    </source>
</evidence>
<evidence type="ECO:0000256" key="3">
    <source>
        <dbReference type="ARBA" id="ARBA00022989"/>
    </source>
</evidence>
<dbReference type="Proteomes" id="UP001501563">
    <property type="component" value="Unassembled WGS sequence"/>
</dbReference>
<feature type="transmembrane region" description="Helical" evidence="6">
    <location>
        <begin position="109"/>
        <end position="130"/>
    </location>
</feature>
<dbReference type="InterPro" id="IPR011701">
    <property type="entry name" value="MFS"/>
</dbReference>
<proteinExistence type="predicted"/>
<dbReference type="PROSITE" id="PS50850">
    <property type="entry name" value="MFS"/>
    <property type="match status" value="1"/>
</dbReference>
<dbReference type="Gene3D" id="1.20.1250.20">
    <property type="entry name" value="MFS general substrate transporter like domains"/>
    <property type="match status" value="1"/>
</dbReference>
<protein>
    <submittedName>
        <fullName evidence="8">MFS transporter</fullName>
    </submittedName>
</protein>
<dbReference type="CDD" id="cd17324">
    <property type="entry name" value="MFS_NepI_like"/>
    <property type="match status" value="1"/>
</dbReference>
<evidence type="ECO:0000256" key="1">
    <source>
        <dbReference type="ARBA" id="ARBA00004651"/>
    </source>
</evidence>
<dbReference type="SUPFAM" id="SSF103473">
    <property type="entry name" value="MFS general substrate transporter"/>
    <property type="match status" value="1"/>
</dbReference>
<accession>A0ABP7K2J6</accession>
<reference evidence="9" key="1">
    <citation type="journal article" date="2019" name="Int. J. Syst. Evol. Microbiol.">
        <title>The Global Catalogue of Microorganisms (GCM) 10K type strain sequencing project: providing services to taxonomists for standard genome sequencing and annotation.</title>
        <authorList>
            <consortium name="The Broad Institute Genomics Platform"/>
            <consortium name="The Broad Institute Genome Sequencing Center for Infectious Disease"/>
            <person name="Wu L."/>
            <person name="Ma J."/>
        </authorList>
    </citation>
    <scope>NUCLEOTIDE SEQUENCE [LARGE SCALE GENOMIC DNA]</scope>
    <source>
        <strain evidence="9">JCM 16578</strain>
    </source>
</reference>
<feature type="transmembrane region" description="Helical" evidence="6">
    <location>
        <begin position="346"/>
        <end position="366"/>
    </location>
</feature>
<sequence length="422" mass="43337">MTPPSPAPAMKRGTIPVFAVATAITVANIYFTQPLLERIALDLGVSSTAAGGVATAGQIGYALGIVAIVPLADRAPLRRVSRILLTVTAIALLAGALAPSIALLSLATLVLSTTTVVPQIIMPTVASLAAKGQAGRALGAVGTGLTLGALLSRTVSGALSQVTGTWRADYFAAALVTACLLFVLPRYMPERGAITGEDTTGYLKLLASMPPLVLRHPSLRLSALLGAGVYGAFSSFWATLAFHLSQKPLELGPAAAGLFGLSSVPGALAARYSGRLSDRYGPDTVNVIALVSATTAFLVFLLDGDSLAALVIGCNLLGYGTTSAQIANQTRIFAGPVAVRARLNTLYMFSLFASAAVGSALAVALFERHGWTAVALEGMAFLALAALILTVHAVNRHGTPEVPGTRRASRAAHPEPAVSEHR</sequence>
<dbReference type="Pfam" id="PF07690">
    <property type="entry name" value="MFS_1"/>
    <property type="match status" value="1"/>
</dbReference>
<gene>
    <name evidence="8" type="ORF">GCM10022207_29690</name>
</gene>
<dbReference type="InterPro" id="IPR036259">
    <property type="entry name" value="MFS_trans_sf"/>
</dbReference>
<name>A0ABP7K2J6_9ACTN</name>
<keyword evidence="3 6" id="KW-1133">Transmembrane helix</keyword>
<keyword evidence="9" id="KW-1185">Reference proteome</keyword>
<keyword evidence="4 6" id="KW-0472">Membrane</keyword>
<keyword evidence="2 6" id="KW-0812">Transmembrane</keyword>
<evidence type="ECO:0000256" key="4">
    <source>
        <dbReference type="ARBA" id="ARBA00023136"/>
    </source>
</evidence>
<feature type="transmembrane region" description="Helical" evidence="6">
    <location>
        <begin position="168"/>
        <end position="184"/>
    </location>
</feature>
<feature type="transmembrane region" description="Helical" evidence="6">
    <location>
        <begin position="221"/>
        <end position="242"/>
    </location>
</feature>
<comment type="subcellular location">
    <subcellularLocation>
        <location evidence="1">Cell membrane</location>
        <topology evidence="1">Multi-pass membrane protein</topology>
    </subcellularLocation>
</comment>